<sequence>MAAAGQSSRIVVVSDTDTRSISDDLLDSLKSIAKAKNTIVRCLKPLPNHKLLVLRVGAVENQIKLLRRTIAASVLNAELARENQVSLEANPSAQLRPMRNLDTGDPISNFPATAAAFWSMSHNDVRRICAALEMPSGGSASGPVRLELWKYVVHYEPTATE</sequence>
<evidence type="ECO:0000313" key="1">
    <source>
        <dbReference type="EMBL" id="KAK2760668.1"/>
    </source>
</evidence>
<dbReference type="Proteomes" id="UP001281614">
    <property type="component" value="Unassembled WGS sequence"/>
</dbReference>
<proteinExistence type="predicted"/>
<comment type="caution">
    <text evidence="1">The sequence shown here is derived from an EMBL/GenBank/DDBJ whole genome shotgun (WGS) entry which is preliminary data.</text>
</comment>
<accession>A0AAD9YDA0</accession>
<organism evidence="1 2">
    <name type="scientific">Colletotrichum kahawae</name>
    <name type="common">Coffee berry disease fungus</name>
    <dbReference type="NCBI Taxonomy" id="34407"/>
    <lineage>
        <taxon>Eukaryota</taxon>
        <taxon>Fungi</taxon>
        <taxon>Dikarya</taxon>
        <taxon>Ascomycota</taxon>
        <taxon>Pezizomycotina</taxon>
        <taxon>Sordariomycetes</taxon>
        <taxon>Hypocreomycetidae</taxon>
        <taxon>Glomerellales</taxon>
        <taxon>Glomerellaceae</taxon>
        <taxon>Colletotrichum</taxon>
        <taxon>Colletotrichum gloeosporioides species complex</taxon>
    </lineage>
</organism>
<reference evidence="1" key="1">
    <citation type="submission" date="2023-02" db="EMBL/GenBank/DDBJ databases">
        <title>Colletotrichum kahawae CIFC_Que2 genome sequencing and assembly.</title>
        <authorList>
            <person name="Baroncelli R."/>
        </authorList>
    </citation>
    <scope>NUCLEOTIDE SEQUENCE</scope>
    <source>
        <strain evidence="1">CIFC_Que2</strain>
    </source>
</reference>
<name>A0AAD9YDA0_COLKA</name>
<dbReference type="EMBL" id="VYYT01000168">
    <property type="protein sequence ID" value="KAK2760668.1"/>
    <property type="molecule type" value="Genomic_DNA"/>
</dbReference>
<protein>
    <submittedName>
        <fullName evidence="1">Uncharacterized protein</fullName>
    </submittedName>
</protein>
<keyword evidence="2" id="KW-1185">Reference proteome</keyword>
<dbReference type="AlphaFoldDB" id="A0AAD9YDA0"/>
<evidence type="ECO:0000313" key="2">
    <source>
        <dbReference type="Proteomes" id="UP001281614"/>
    </source>
</evidence>
<gene>
    <name evidence="1" type="ORF">CKAH01_05354</name>
</gene>